<dbReference type="RefSeq" id="WP_076529353.1">
    <property type="nucleotide sequence ID" value="NZ_BMEH01000002.1"/>
</dbReference>
<dbReference type="PANTHER" id="PTHR11240:SF22">
    <property type="entry name" value="RIBONUCLEASE T2"/>
    <property type="match status" value="1"/>
</dbReference>
<dbReference type="AlphaFoldDB" id="A0A1N7LSC2"/>
<dbReference type="PROSITE" id="PS00530">
    <property type="entry name" value="RNASE_T2_1"/>
    <property type="match status" value="1"/>
</dbReference>
<dbReference type="GO" id="GO:0006401">
    <property type="term" value="P:RNA catabolic process"/>
    <property type="evidence" value="ECO:0007669"/>
    <property type="project" value="UniProtKB-ARBA"/>
</dbReference>
<dbReference type="InterPro" id="IPR036430">
    <property type="entry name" value="RNase_T2-like_sf"/>
</dbReference>
<protein>
    <submittedName>
        <fullName evidence="4">Ribonuclease T2</fullName>
    </submittedName>
</protein>
<feature type="signal peptide" evidence="3">
    <location>
        <begin position="1"/>
        <end position="19"/>
    </location>
</feature>
<dbReference type="CDD" id="cd01062">
    <property type="entry name" value="RNase_T2_prok"/>
    <property type="match status" value="1"/>
</dbReference>
<accession>A0A1N7LSC2</accession>
<reference evidence="4 5" key="1">
    <citation type="submission" date="2017-01" db="EMBL/GenBank/DDBJ databases">
        <authorList>
            <person name="Mah S.A."/>
            <person name="Swanson W.J."/>
            <person name="Moy G.W."/>
            <person name="Vacquier V.D."/>
        </authorList>
    </citation>
    <scope>NUCLEOTIDE SEQUENCE [LARGE SCALE GENOMIC DNA]</scope>
    <source>
        <strain evidence="4 5">DSM 26375</strain>
    </source>
</reference>
<evidence type="ECO:0000256" key="3">
    <source>
        <dbReference type="SAM" id="SignalP"/>
    </source>
</evidence>
<feature type="chain" id="PRO_5013020922" evidence="3">
    <location>
        <begin position="20"/>
        <end position="210"/>
    </location>
</feature>
<name>A0A1N7LSC2_9RHOB</name>
<evidence type="ECO:0000256" key="2">
    <source>
        <dbReference type="RuleBase" id="RU004328"/>
    </source>
</evidence>
<dbReference type="Proteomes" id="UP000186141">
    <property type="component" value="Unassembled WGS sequence"/>
</dbReference>
<dbReference type="InterPro" id="IPR018188">
    <property type="entry name" value="RNase_T2_His_AS_1"/>
</dbReference>
<keyword evidence="3" id="KW-0732">Signal</keyword>
<evidence type="ECO:0000313" key="5">
    <source>
        <dbReference type="Proteomes" id="UP000186141"/>
    </source>
</evidence>
<evidence type="ECO:0000256" key="1">
    <source>
        <dbReference type="ARBA" id="ARBA00007469"/>
    </source>
</evidence>
<dbReference type="InterPro" id="IPR039378">
    <property type="entry name" value="RNase_T2_prok"/>
</dbReference>
<dbReference type="OrthoDB" id="4720638at2"/>
<organism evidence="4 5">
    <name type="scientific">Gemmobacter megaterium</name>
    <dbReference type="NCBI Taxonomy" id="1086013"/>
    <lineage>
        <taxon>Bacteria</taxon>
        <taxon>Pseudomonadati</taxon>
        <taxon>Pseudomonadota</taxon>
        <taxon>Alphaproteobacteria</taxon>
        <taxon>Rhodobacterales</taxon>
        <taxon>Paracoccaceae</taxon>
        <taxon>Gemmobacter</taxon>
    </lineage>
</organism>
<dbReference type="SUPFAM" id="SSF55895">
    <property type="entry name" value="Ribonuclease Rh-like"/>
    <property type="match status" value="1"/>
</dbReference>
<evidence type="ECO:0000313" key="4">
    <source>
        <dbReference type="EMBL" id="SIS76674.1"/>
    </source>
</evidence>
<dbReference type="GO" id="GO:0033897">
    <property type="term" value="F:ribonuclease T2 activity"/>
    <property type="evidence" value="ECO:0007669"/>
    <property type="project" value="InterPro"/>
</dbReference>
<keyword evidence="5" id="KW-1185">Reference proteome</keyword>
<dbReference type="PANTHER" id="PTHR11240">
    <property type="entry name" value="RIBONUCLEASE T2"/>
    <property type="match status" value="1"/>
</dbReference>
<dbReference type="InterPro" id="IPR001568">
    <property type="entry name" value="RNase_T2-like"/>
</dbReference>
<proteinExistence type="inferred from homology"/>
<dbReference type="Pfam" id="PF00445">
    <property type="entry name" value="Ribonuclease_T2"/>
    <property type="match status" value="1"/>
</dbReference>
<sequence>MRLFAAMLAVLCQSMPATADRAGAFDYYVLALSWTPNWCAEEGDSRQDDRCRTGAGLGWGLHGLWPQYERGWPQYCRTPERDPTRAETAAMGRFMGSSGLAWHQWNKHGRCSGLSAQAYFLASARALGKVRLPEIFGKLDTSVRLPAKVVEDAFLEANPGLTRDMVTVTCKNRAIQEVRICLTRDLEPRRCGADVIRDCTLRDAAMDPVR</sequence>
<dbReference type="Gene3D" id="3.90.730.10">
    <property type="entry name" value="Ribonuclease T2-like"/>
    <property type="match status" value="1"/>
</dbReference>
<dbReference type="EMBL" id="FTOT01000002">
    <property type="protein sequence ID" value="SIS76674.1"/>
    <property type="molecule type" value="Genomic_DNA"/>
</dbReference>
<dbReference type="InterPro" id="IPR033130">
    <property type="entry name" value="RNase_T2_His_AS_2"/>
</dbReference>
<dbReference type="GO" id="GO:0003723">
    <property type="term" value="F:RNA binding"/>
    <property type="evidence" value="ECO:0007669"/>
    <property type="project" value="InterPro"/>
</dbReference>
<gene>
    <name evidence="4" type="ORF">SAMN05421774_102134</name>
</gene>
<dbReference type="STRING" id="1086013.SAMN05421774_102134"/>
<dbReference type="PROSITE" id="PS00531">
    <property type="entry name" value="RNASE_T2_2"/>
    <property type="match status" value="1"/>
</dbReference>
<comment type="similarity">
    <text evidence="1 2">Belongs to the RNase T2 family.</text>
</comment>